<evidence type="ECO:0000313" key="2">
    <source>
        <dbReference type="EMBL" id="KAJ3500116.1"/>
    </source>
</evidence>
<proteinExistence type="predicted"/>
<comment type="caution">
    <text evidence="2">The sequence shown here is derived from an EMBL/GenBank/DDBJ whole genome shotgun (WGS) entry which is preliminary data.</text>
</comment>
<accession>A0A9W8JSL5</accession>
<evidence type="ECO:0000313" key="3">
    <source>
        <dbReference type="Proteomes" id="UP001148786"/>
    </source>
</evidence>
<sequence>MPTASQTPSRSPTEPSSIQQGQPQRHTSSKSRQSTAIQNGADAILALVNQEKEKVASLYYENIKALEAHFQDFRTKSEAEISSLNFRQNLHAKKAERSRARWRTRTKCSGRIRTS</sequence>
<keyword evidence="3" id="KW-1185">Reference proteome</keyword>
<dbReference type="Proteomes" id="UP001148786">
    <property type="component" value="Unassembled WGS sequence"/>
</dbReference>
<name>A0A9W8JSL5_9AGAR</name>
<feature type="region of interest" description="Disordered" evidence="1">
    <location>
        <begin position="1"/>
        <end position="36"/>
    </location>
</feature>
<reference evidence="2" key="1">
    <citation type="submission" date="2022-07" db="EMBL/GenBank/DDBJ databases">
        <title>Genome Sequence of Agrocybe chaxingu.</title>
        <authorList>
            <person name="Buettner E."/>
        </authorList>
    </citation>
    <scope>NUCLEOTIDE SEQUENCE</scope>
    <source>
        <strain evidence="2">MP-N11</strain>
    </source>
</reference>
<dbReference type="OrthoDB" id="3063101at2759"/>
<dbReference type="EMBL" id="JANKHO010001665">
    <property type="protein sequence ID" value="KAJ3500116.1"/>
    <property type="molecule type" value="Genomic_DNA"/>
</dbReference>
<evidence type="ECO:0000256" key="1">
    <source>
        <dbReference type="SAM" id="MobiDB-lite"/>
    </source>
</evidence>
<organism evidence="2 3">
    <name type="scientific">Agrocybe chaxingu</name>
    <dbReference type="NCBI Taxonomy" id="84603"/>
    <lineage>
        <taxon>Eukaryota</taxon>
        <taxon>Fungi</taxon>
        <taxon>Dikarya</taxon>
        <taxon>Basidiomycota</taxon>
        <taxon>Agaricomycotina</taxon>
        <taxon>Agaricomycetes</taxon>
        <taxon>Agaricomycetidae</taxon>
        <taxon>Agaricales</taxon>
        <taxon>Agaricineae</taxon>
        <taxon>Strophariaceae</taxon>
        <taxon>Agrocybe</taxon>
    </lineage>
</organism>
<gene>
    <name evidence="2" type="ORF">NLJ89_g9933</name>
</gene>
<protein>
    <submittedName>
        <fullName evidence="2">Uncharacterized protein</fullName>
    </submittedName>
</protein>
<dbReference type="AlphaFoldDB" id="A0A9W8JSL5"/>